<evidence type="ECO:0000259" key="9">
    <source>
        <dbReference type="PROSITE" id="PS52019"/>
    </source>
</evidence>
<dbReference type="Pfam" id="PF00698">
    <property type="entry name" value="Acyl_transf_1"/>
    <property type="match status" value="1"/>
</dbReference>
<feature type="region of interest" description="Disordered" evidence="7">
    <location>
        <begin position="1"/>
        <end position="73"/>
    </location>
</feature>
<dbReference type="Pfam" id="PF02801">
    <property type="entry name" value="Ketoacyl-synt_C"/>
    <property type="match status" value="1"/>
</dbReference>
<sequence length="1955" mass="213386">MDGSGIHQPDIHPHRASRTRMDSPSPTRSCEVHNILSQDVNGGTGLPSPNRNGTQGTCNGHQPQPHGRDYAHPMPSLTSLPLPPLAVIGMSFRFPEEAVSASGFWDLLLSARCVSKPTPPDRFNVAAHHHPEKDRLETVSYDGGHFLADPVDEFDAPFFSIGAVEAQAMDPVHRLVLETAYRALENAGLPLDRVSGSRTAVFSGCSNPDYATMLHKDPCNIAKYHATGTSNNMHANRVSWFFNFRGPSAGVDTACSSSLMALDLACQSIWAGDSEMGLACGSNVILTPESGMVLDNLGMLSPDSRCFSFDHRGNGFARGEGVGVLVIKLLTHALRDGDTVRAVIRSSCSNQDGKTPGLTQPSKEAQRRLILDAYRKAGLGLAETRYFEAHGTGTPLGDPVESGAIGTAFRRYRSQDEPLYVHLEGASGVAGVIKTILSLEMGVIPPNSNFKKLNPKIDAGFLNIKPTRGLRRASVQSFGFGGANSHVVLDDAYNFLRIHRLQGNHNTMPEPQLDEAHTHTNGASGHVIANGNGVNIVNGDTNGHSPTISQWSSSLSGLSGYHPTTNGRSFAVVDKVDDLPSIGNLMYNPIRETSAASNSKLGFILTGHSAQYAAMGTALLQRYAVFRASLVSCGWYLRGLGCAWDPVEELSRPDKESSVDDALFGQPLCTALQVALLELLASLGVRPALVVGHSSGEIAAAYAAGAISRESAWKVAYYRGLFAARLGKTSEMKGAMMAVGLRREDVQGYIDLLSPERRLGVACVNSPENVTVSGEESHIDRLQEMREIANEYLAALGSLGELTDARGPSMVSSVTGEYIEPHELCRPEYWVRNLVSPVLFSDALAMACSPSPKNTGFKKLDGSHRRYVAVTDLLEVGPHSALQGSVRETLKAIKQDGAVSYTSVLTRKQDAVSTLLQAMGKLHCLGYGPDLAQVDNQDESERRMALPTLPEYQFNHTRRYWHESRISAGYRHRRFPIHDLLGTMDSDFNPLEAKWRYVIRPGRTGMHWVEDHRINDAVLYPAAGMLIMAVEAAMQLARLLHPDRTVKGFVLHQCALRSALHVPAQGGAVEVNLHMRPRKDADEKDAGWHEFRAYAHDDDGGWHEKFNGSIRVVYAQEEGQGETTGLCHHLIWKPDPDHMTHAELQTLCEDDAGAGEDFGAEPRAFYADVDFLAHVYMQRALGALDLQPEMERKLRVGKHHTSMYLSWMRQRMEMLDLESFSGHFDRSRLDDERFVAEVEERISKANKQGALYTTVGRNLYKLIAGEMDALDLLFRQDLVREHYYGLWAALPAIPRFRRLLDILVHKNPACKIIEIGAGTGAMTRQLMKTLHVDGQEPRFARFDYTDVSPFFFSGAQEGFREQVATGRMRFIKCDIEKDPVSEGFEEGGYDVVVAAAVGLARILTISLQPAADEFALGSACHIQSCQDTAALSEVVEARRAGLRTAFVFGLLESWWLSSEPARKWNPCLDEEGWDKILQQTGFSGNQIVLRDYKDDVCHEFNIIVSTAVEETPAPTVPRASTAEISIIHELGQQSLALALESCLAESGLPARTRLSSLHEALQQQPGISQNEGATSILLFLNELEKPVWQDLPEDLFLTLRQILTSWSSSKVLWVSQTSDGAPSFRLVDGVSRVLNSELGHAAFTTLALQTSQRKRLSDTQSRYIVQLCKNLLSPQSDTEATEQDTEFLQRVPSTWLHIPRLLTSTTLNTTIAAHKAPRRTVRASWSSISAPLRLTIGSPGLLNTLHFVEDTERGPSGTEPLGPDEIEIAVRAVGLNFRDVLTALGRLNESRLGCEVAGEVSRLGSNVTGLCVGDCVAAACFGSSRSFARCDFRAAAKVPNGVSLSEAAAVPVNFITAWHALRDRARLQPDETVLIHSAAGGTGQAAVQVAQHLGATVYATVGSEAKRALLAREYGIPASHVLSSRDPTAFALGIKRLTGGRGVDVVFNSLAGEGL</sequence>
<organism evidence="10 11">
    <name type="scientific">Diplogelasinospora grovesii</name>
    <dbReference type="NCBI Taxonomy" id="303347"/>
    <lineage>
        <taxon>Eukaryota</taxon>
        <taxon>Fungi</taxon>
        <taxon>Dikarya</taxon>
        <taxon>Ascomycota</taxon>
        <taxon>Pezizomycotina</taxon>
        <taxon>Sordariomycetes</taxon>
        <taxon>Sordariomycetidae</taxon>
        <taxon>Sordariales</taxon>
        <taxon>Diplogelasinosporaceae</taxon>
        <taxon>Diplogelasinospora</taxon>
    </lineage>
</organism>
<dbReference type="Pfam" id="PF00109">
    <property type="entry name" value="ketoacyl-synt"/>
    <property type="match status" value="1"/>
</dbReference>
<dbReference type="InterPro" id="IPR013154">
    <property type="entry name" value="ADH-like_N"/>
</dbReference>
<evidence type="ECO:0000256" key="7">
    <source>
        <dbReference type="SAM" id="MobiDB-lite"/>
    </source>
</evidence>
<evidence type="ECO:0008006" key="12">
    <source>
        <dbReference type="Google" id="ProtNLM"/>
    </source>
</evidence>
<dbReference type="SUPFAM" id="SSF52151">
    <property type="entry name" value="FabD/lysophospholipase-like"/>
    <property type="match status" value="1"/>
</dbReference>
<evidence type="ECO:0000256" key="1">
    <source>
        <dbReference type="ARBA" id="ARBA00022450"/>
    </source>
</evidence>
<keyword evidence="5" id="KW-0511">Multifunctional enzyme</keyword>
<dbReference type="InterPro" id="IPR020807">
    <property type="entry name" value="PKS_DH"/>
</dbReference>
<feature type="domain" description="Ketosynthase family 3 (KS3)" evidence="8">
    <location>
        <begin position="82"/>
        <end position="491"/>
    </location>
</feature>
<dbReference type="Pfam" id="PF21089">
    <property type="entry name" value="PKS_DH_N"/>
    <property type="match status" value="1"/>
</dbReference>
<dbReference type="SUPFAM" id="SSF51735">
    <property type="entry name" value="NAD(P)-binding Rossmann-fold domains"/>
    <property type="match status" value="1"/>
</dbReference>
<keyword evidence="11" id="KW-1185">Reference proteome</keyword>
<dbReference type="CDD" id="cd00833">
    <property type="entry name" value="PKS"/>
    <property type="match status" value="1"/>
</dbReference>
<dbReference type="InterPro" id="IPR014030">
    <property type="entry name" value="Ketoacyl_synth_N"/>
</dbReference>
<dbReference type="InterPro" id="IPR016035">
    <property type="entry name" value="Acyl_Trfase/lysoPLipase"/>
</dbReference>
<feature type="non-terminal residue" evidence="10">
    <location>
        <position position="1955"/>
    </location>
</feature>
<reference evidence="11" key="1">
    <citation type="journal article" date="2023" name="Mol. Phylogenet. Evol.">
        <title>Genome-scale phylogeny and comparative genomics of the fungal order Sordariales.</title>
        <authorList>
            <person name="Hensen N."/>
            <person name="Bonometti L."/>
            <person name="Westerberg I."/>
            <person name="Brannstrom I.O."/>
            <person name="Guillou S."/>
            <person name="Cros-Aarteil S."/>
            <person name="Calhoun S."/>
            <person name="Haridas S."/>
            <person name="Kuo A."/>
            <person name="Mondo S."/>
            <person name="Pangilinan J."/>
            <person name="Riley R."/>
            <person name="LaButti K."/>
            <person name="Andreopoulos B."/>
            <person name="Lipzen A."/>
            <person name="Chen C."/>
            <person name="Yan M."/>
            <person name="Daum C."/>
            <person name="Ng V."/>
            <person name="Clum A."/>
            <person name="Steindorff A."/>
            <person name="Ohm R.A."/>
            <person name="Martin F."/>
            <person name="Silar P."/>
            <person name="Natvig D.O."/>
            <person name="Lalanne C."/>
            <person name="Gautier V."/>
            <person name="Ament-Velasquez S.L."/>
            <person name="Kruys A."/>
            <person name="Hutchinson M.I."/>
            <person name="Powell A.J."/>
            <person name="Barry K."/>
            <person name="Miller A.N."/>
            <person name="Grigoriev I.V."/>
            <person name="Debuchy R."/>
            <person name="Gladieux P."/>
            <person name="Hiltunen Thoren M."/>
            <person name="Johannesson H."/>
        </authorList>
    </citation>
    <scope>NUCLEOTIDE SEQUENCE [LARGE SCALE GENOMIC DNA]</scope>
    <source>
        <strain evidence="11">CBS 340.73</strain>
    </source>
</reference>
<dbReference type="Pfam" id="PF00107">
    <property type="entry name" value="ADH_zinc_N"/>
    <property type="match status" value="1"/>
</dbReference>
<dbReference type="PROSITE" id="PS52019">
    <property type="entry name" value="PKS_MFAS_DH"/>
    <property type="match status" value="1"/>
</dbReference>
<dbReference type="SMART" id="SM00829">
    <property type="entry name" value="PKS_ER"/>
    <property type="match status" value="1"/>
</dbReference>
<dbReference type="PANTHER" id="PTHR43775:SF29">
    <property type="entry name" value="ASPERFURANONE POLYKETIDE SYNTHASE AFOG-RELATED"/>
    <property type="match status" value="1"/>
</dbReference>
<dbReference type="SUPFAM" id="SSF50129">
    <property type="entry name" value="GroES-like"/>
    <property type="match status" value="1"/>
</dbReference>
<dbReference type="InterPro" id="IPR016036">
    <property type="entry name" value="Malonyl_transacylase_ACP-bd"/>
</dbReference>
<dbReference type="InterPro" id="IPR050091">
    <property type="entry name" value="PKS_NRPS_Biosynth_Enz"/>
</dbReference>
<feature type="domain" description="PKS/mFAS DH" evidence="9">
    <location>
        <begin position="978"/>
        <end position="1297"/>
    </location>
</feature>
<dbReference type="Gene3D" id="3.40.366.10">
    <property type="entry name" value="Malonyl-Coenzyme A Acyl Carrier Protein, domain 2"/>
    <property type="match status" value="2"/>
</dbReference>
<dbReference type="InterPro" id="IPR036291">
    <property type="entry name" value="NAD(P)-bd_dom_sf"/>
</dbReference>
<accession>A0AAN6MWC8</accession>
<evidence type="ECO:0000313" key="10">
    <source>
        <dbReference type="EMBL" id="KAK3934702.1"/>
    </source>
</evidence>
<dbReference type="SUPFAM" id="SSF55048">
    <property type="entry name" value="Probable ACP-binding domain of malonyl-CoA ACP transacylase"/>
    <property type="match status" value="1"/>
</dbReference>
<dbReference type="InterPro" id="IPR014043">
    <property type="entry name" value="Acyl_transferase_dom"/>
</dbReference>
<dbReference type="GO" id="GO:0004315">
    <property type="term" value="F:3-oxoacyl-[acyl-carrier-protein] synthase activity"/>
    <property type="evidence" value="ECO:0007669"/>
    <property type="project" value="InterPro"/>
</dbReference>
<dbReference type="Gene3D" id="3.90.180.10">
    <property type="entry name" value="Medium-chain alcohol dehydrogenases, catalytic domain"/>
    <property type="match status" value="1"/>
</dbReference>
<keyword evidence="1" id="KW-0596">Phosphopantetheine</keyword>
<evidence type="ECO:0000313" key="11">
    <source>
        <dbReference type="Proteomes" id="UP001303473"/>
    </source>
</evidence>
<dbReference type="SMART" id="SM00827">
    <property type="entry name" value="PKS_AT"/>
    <property type="match status" value="1"/>
</dbReference>
<dbReference type="InterPro" id="IPR020843">
    <property type="entry name" value="ER"/>
</dbReference>
<feature type="region of interest" description="N-terminal hotdog fold" evidence="6">
    <location>
        <begin position="978"/>
        <end position="1117"/>
    </location>
</feature>
<dbReference type="PANTHER" id="PTHR43775">
    <property type="entry name" value="FATTY ACID SYNTHASE"/>
    <property type="match status" value="1"/>
</dbReference>
<dbReference type="Proteomes" id="UP001303473">
    <property type="component" value="Unassembled WGS sequence"/>
</dbReference>
<dbReference type="Gene3D" id="3.10.129.110">
    <property type="entry name" value="Polyketide synthase dehydratase"/>
    <property type="match status" value="1"/>
</dbReference>
<evidence type="ECO:0000256" key="6">
    <source>
        <dbReference type="PROSITE-ProRule" id="PRU01363"/>
    </source>
</evidence>
<dbReference type="InterPro" id="IPR016039">
    <property type="entry name" value="Thiolase-like"/>
</dbReference>
<dbReference type="GO" id="GO:0016491">
    <property type="term" value="F:oxidoreductase activity"/>
    <property type="evidence" value="ECO:0007669"/>
    <property type="project" value="UniProtKB-KW"/>
</dbReference>
<comment type="caution">
    <text evidence="6">Lacks conserved residue(s) required for the propagation of feature annotation.</text>
</comment>
<dbReference type="InterPro" id="IPR018201">
    <property type="entry name" value="Ketoacyl_synth_AS"/>
</dbReference>
<dbReference type="Gene3D" id="3.30.70.3290">
    <property type="match status" value="1"/>
</dbReference>
<keyword evidence="2" id="KW-0597">Phosphoprotein</keyword>
<dbReference type="InterPro" id="IPR049552">
    <property type="entry name" value="PKS_DH_N"/>
</dbReference>
<dbReference type="GO" id="GO:0006633">
    <property type="term" value="P:fatty acid biosynthetic process"/>
    <property type="evidence" value="ECO:0007669"/>
    <property type="project" value="InterPro"/>
</dbReference>
<dbReference type="InterPro" id="IPR014031">
    <property type="entry name" value="Ketoacyl_synth_C"/>
</dbReference>
<protein>
    <recommendedName>
        <fullName evidence="12">Polyketide synthase</fullName>
    </recommendedName>
</protein>
<feature type="compositionally biased region" description="Polar residues" evidence="7">
    <location>
        <begin position="35"/>
        <end position="62"/>
    </location>
</feature>
<evidence type="ECO:0000256" key="5">
    <source>
        <dbReference type="ARBA" id="ARBA00023268"/>
    </source>
</evidence>
<gene>
    <name evidence="10" type="ORF">QBC46DRAFT_454017</name>
</gene>
<keyword evidence="3" id="KW-0808">Transferase</keyword>
<dbReference type="Pfam" id="PF08240">
    <property type="entry name" value="ADH_N"/>
    <property type="match status" value="1"/>
</dbReference>
<dbReference type="InterPro" id="IPR020841">
    <property type="entry name" value="PKS_Beta-ketoAc_synthase_dom"/>
</dbReference>
<feature type="region of interest" description="C-terminal hotdog fold" evidence="6">
    <location>
        <begin position="1136"/>
        <end position="1297"/>
    </location>
</feature>
<evidence type="ECO:0000256" key="3">
    <source>
        <dbReference type="ARBA" id="ARBA00022679"/>
    </source>
</evidence>
<dbReference type="Gene3D" id="3.40.47.10">
    <property type="match status" value="1"/>
</dbReference>
<dbReference type="InterPro" id="IPR013149">
    <property type="entry name" value="ADH-like_C"/>
</dbReference>
<evidence type="ECO:0000256" key="2">
    <source>
        <dbReference type="ARBA" id="ARBA00022553"/>
    </source>
</evidence>
<dbReference type="GO" id="GO:0004312">
    <property type="term" value="F:fatty acid synthase activity"/>
    <property type="evidence" value="ECO:0007669"/>
    <property type="project" value="TreeGrafter"/>
</dbReference>
<dbReference type="SUPFAM" id="SSF53901">
    <property type="entry name" value="Thiolase-like"/>
    <property type="match status" value="1"/>
</dbReference>
<evidence type="ECO:0000256" key="4">
    <source>
        <dbReference type="ARBA" id="ARBA00023002"/>
    </source>
</evidence>
<dbReference type="SUPFAM" id="SSF53335">
    <property type="entry name" value="S-adenosyl-L-methionine-dependent methyltransferases"/>
    <property type="match status" value="1"/>
</dbReference>
<evidence type="ECO:0000259" key="8">
    <source>
        <dbReference type="PROSITE" id="PS52004"/>
    </source>
</evidence>
<dbReference type="EMBL" id="MU853967">
    <property type="protein sequence ID" value="KAK3934702.1"/>
    <property type="molecule type" value="Genomic_DNA"/>
</dbReference>
<dbReference type="InterPro" id="IPR049900">
    <property type="entry name" value="PKS_mFAS_DH"/>
</dbReference>
<proteinExistence type="predicted"/>
<dbReference type="SMART" id="SM00826">
    <property type="entry name" value="PKS_DH"/>
    <property type="match status" value="1"/>
</dbReference>
<dbReference type="InterPro" id="IPR001227">
    <property type="entry name" value="Ac_transferase_dom_sf"/>
</dbReference>
<dbReference type="InterPro" id="IPR029063">
    <property type="entry name" value="SAM-dependent_MTases_sf"/>
</dbReference>
<dbReference type="SMART" id="SM00825">
    <property type="entry name" value="PKS_KS"/>
    <property type="match status" value="1"/>
</dbReference>
<dbReference type="GO" id="GO:0044550">
    <property type="term" value="P:secondary metabolite biosynthetic process"/>
    <property type="evidence" value="ECO:0007669"/>
    <property type="project" value="TreeGrafter"/>
</dbReference>
<dbReference type="PROSITE" id="PS00606">
    <property type="entry name" value="KS3_1"/>
    <property type="match status" value="1"/>
</dbReference>
<dbReference type="InterPro" id="IPR011032">
    <property type="entry name" value="GroES-like_sf"/>
</dbReference>
<dbReference type="PROSITE" id="PS52004">
    <property type="entry name" value="KS3_2"/>
    <property type="match status" value="1"/>
</dbReference>
<dbReference type="Gene3D" id="3.40.50.150">
    <property type="entry name" value="Vaccinia Virus protein VP39"/>
    <property type="match status" value="1"/>
</dbReference>
<name>A0AAN6MWC8_9PEZI</name>
<keyword evidence="4" id="KW-0560">Oxidoreductase</keyword>
<dbReference type="CDD" id="cd05195">
    <property type="entry name" value="enoyl_red"/>
    <property type="match status" value="1"/>
</dbReference>
<comment type="caution">
    <text evidence="10">The sequence shown here is derived from an EMBL/GenBank/DDBJ whole genome shotgun (WGS) entry which is preliminary data.</text>
</comment>
<dbReference type="InterPro" id="IPR042104">
    <property type="entry name" value="PKS_dehydratase_sf"/>
</dbReference>